<dbReference type="EMBL" id="JBAHYK010001726">
    <property type="protein sequence ID" value="KAL0566945.1"/>
    <property type="molecule type" value="Genomic_DNA"/>
</dbReference>
<dbReference type="Pfam" id="PF20152">
    <property type="entry name" value="DUF6534"/>
    <property type="match status" value="1"/>
</dbReference>
<reference evidence="3 4" key="1">
    <citation type="submission" date="2024-02" db="EMBL/GenBank/DDBJ databases">
        <title>A draft genome for the cacao thread blight pathogen Marasmius crinis-equi.</title>
        <authorList>
            <person name="Cohen S.P."/>
            <person name="Baruah I.K."/>
            <person name="Amoako-Attah I."/>
            <person name="Bukari Y."/>
            <person name="Meinhardt L.W."/>
            <person name="Bailey B.A."/>
        </authorList>
    </citation>
    <scope>NUCLEOTIDE SEQUENCE [LARGE SCALE GENOMIC DNA]</scope>
    <source>
        <strain evidence="3 4">GH-76</strain>
    </source>
</reference>
<feature type="non-terminal residue" evidence="3">
    <location>
        <position position="1"/>
    </location>
</feature>
<feature type="domain" description="DUF6534" evidence="2">
    <location>
        <begin position="160"/>
        <end position="244"/>
    </location>
</feature>
<dbReference type="Proteomes" id="UP001465976">
    <property type="component" value="Unassembled WGS sequence"/>
</dbReference>
<proteinExistence type="predicted"/>
<organism evidence="3 4">
    <name type="scientific">Marasmius crinis-equi</name>
    <dbReference type="NCBI Taxonomy" id="585013"/>
    <lineage>
        <taxon>Eukaryota</taxon>
        <taxon>Fungi</taxon>
        <taxon>Dikarya</taxon>
        <taxon>Basidiomycota</taxon>
        <taxon>Agaricomycotina</taxon>
        <taxon>Agaricomycetes</taxon>
        <taxon>Agaricomycetidae</taxon>
        <taxon>Agaricales</taxon>
        <taxon>Marasmiineae</taxon>
        <taxon>Marasmiaceae</taxon>
        <taxon>Marasmius</taxon>
    </lineage>
</organism>
<feature type="transmembrane region" description="Helical" evidence="1">
    <location>
        <begin position="15"/>
        <end position="36"/>
    </location>
</feature>
<sequence length="310" mass="34274">ALDTLSMAFFAHSGYTYLVTFFANPLGALSIVWFVIALLKRFVVTPANATVVKKWLLTGRPYGFSEHEYYDDQMVAVLTIFDDQGIIAFIVHLFLAYRIRQLIRAPLWSAIAWIVVALAIIVLAFGVYSCWALNKTEVIIALNGAPSLRWMIITATSSSSALDLFIALIICYQLYQERSKVNSTRGLVNTISLYMISSGMITTLFNMGALISYLASNTEIDQIFNSLIPRAYVNTLMATLNMREVIRSRNAPGVISDGFSGIGNIQFNPSGSETGSIGSLQAAVRSQHESEYDIPLAEPKARMIEVQSEP</sequence>
<protein>
    <recommendedName>
        <fullName evidence="2">DUF6534 domain-containing protein</fullName>
    </recommendedName>
</protein>
<name>A0ABR3EVK5_9AGAR</name>
<gene>
    <name evidence="3" type="ORF">V5O48_015049</name>
</gene>
<evidence type="ECO:0000313" key="4">
    <source>
        <dbReference type="Proteomes" id="UP001465976"/>
    </source>
</evidence>
<accession>A0ABR3EVK5</accession>
<dbReference type="InterPro" id="IPR045339">
    <property type="entry name" value="DUF6534"/>
</dbReference>
<evidence type="ECO:0000259" key="2">
    <source>
        <dbReference type="Pfam" id="PF20152"/>
    </source>
</evidence>
<keyword evidence="4" id="KW-1185">Reference proteome</keyword>
<feature type="transmembrane region" description="Helical" evidence="1">
    <location>
        <begin position="148"/>
        <end position="172"/>
    </location>
</feature>
<keyword evidence="1" id="KW-0472">Membrane</keyword>
<feature type="transmembrane region" description="Helical" evidence="1">
    <location>
        <begin position="193"/>
        <end position="215"/>
    </location>
</feature>
<evidence type="ECO:0000313" key="3">
    <source>
        <dbReference type="EMBL" id="KAL0566945.1"/>
    </source>
</evidence>
<evidence type="ECO:0000256" key="1">
    <source>
        <dbReference type="SAM" id="Phobius"/>
    </source>
</evidence>
<keyword evidence="1" id="KW-1133">Transmembrane helix</keyword>
<comment type="caution">
    <text evidence="3">The sequence shown here is derived from an EMBL/GenBank/DDBJ whole genome shotgun (WGS) entry which is preliminary data.</text>
</comment>
<feature type="transmembrane region" description="Helical" evidence="1">
    <location>
        <begin position="107"/>
        <end position="128"/>
    </location>
</feature>
<keyword evidence="1" id="KW-0812">Transmembrane</keyword>